<sequence>MAVRAKTGHHHRTGSHPPDRVHPAPRLGAGLVPHRRTRGRPLAKTGNYKMDWMENYGGTIVKPKGMLEGVKLGLGDIGIVTTIFYSSKLPSQTTRCSPARRSRGCRISNGPRSPARA</sequence>
<feature type="region of interest" description="Disordered" evidence="1">
    <location>
        <begin position="1"/>
        <end position="45"/>
    </location>
</feature>
<dbReference type="EMBL" id="CP000830">
    <property type="protein sequence ID" value="ABV92708.1"/>
    <property type="molecule type" value="Genomic_DNA"/>
</dbReference>
<evidence type="ECO:0000256" key="1">
    <source>
        <dbReference type="SAM" id="MobiDB-lite"/>
    </source>
</evidence>
<name>A8LS01_DINSH</name>
<gene>
    <name evidence="2" type="ordered locus">Dshi_0965</name>
</gene>
<evidence type="ECO:0000313" key="2">
    <source>
        <dbReference type="EMBL" id="ABV92708.1"/>
    </source>
</evidence>
<reference evidence="3" key="1">
    <citation type="journal article" date="2010" name="ISME J.">
        <title>The complete genome sequence of the algal symbiont Dinoroseobacter shibae: a hitchhiker's guide to life in the sea.</title>
        <authorList>
            <person name="Wagner-Dobler I."/>
            <person name="Ballhausen B."/>
            <person name="Berger M."/>
            <person name="Brinkhoff T."/>
            <person name="Buchholz I."/>
            <person name="Bunk B."/>
            <person name="Cypionka H."/>
            <person name="Daniel R."/>
            <person name="Drepper T."/>
            <person name="Gerdts G."/>
            <person name="Hahnke S."/>
            <person name="Han C."/>
            <person name="Jahn D."/>
            <person name="Kalhoefer D."/>
            <person name="Kiss H."/>
            <person name="Klenk H.P."/>
            <person name="Kyrpides N."/>
            <person name="Liebl W."/>
            <person name="Liesegang H."/>
            <person name="Meincke L."/>
            <person name="Pati A."/>
            <person name="Petersen J."/>
            <person name="Piekarski T."/>
            <person name="Pommerenke C."/>
            <person name="Pradella S."/>
            <person name="Pukall R."/>
            <person name="Rabus R."/>
            <person name="Stackebrandt E."/>
            <person name="Thole S."/>
            <person name="Thompson L."/>
            <person name="Tielen P."/>
            <person name="Tomasch J."/>
            <person name="von Jan M."/>
            <person name="Wanphrut N."/>
            <person name="Wichels A."/>
            <person name="Zech H."/>
            <person name="Simon M."/>
        </authorList>
    </citation>
    <scope>NUCLEOTIDE SEQUENCE [LARGE SCALE GENOMIC DNA]</scope>
    <source>
        <strain evidence="3">DSM 16493 / NCIMB 14021 / DFL 12</strain>
    </source>
</reference>
<dbReference type="HOGENOM" id="CLU_2081054_0_0_5"/>
<dbReference type="Proteomes" id="UP000006833">
    <property type="component" value="Chromosome"/>
</dbReference>
<proteinExistence type="predicted"/>
<protein>
    <submittedName>
        <fullName evidence="2">Uncharacterized protein</fullName>
    </submittedName>
</protein>
<feature type="region of interest" description="Disordered" evidence="1">
    <location>
        <begin position="90"/>
        <end position="117"/>
    </location>
</feature>
<organism evidence="2 3">
    <name type="scientific">Dinoroseobacter shibae (strain DSM 16493 / NCIMB 14021 / DFL 12)</name>
    <dbReference type="NCBI Taxonomy" id="398580"/>
    <lineage>
        <taxon>Bacteria</taxon>
        <taxon>Pseudomonadati</taxon>
        <taxon>Pseudomonadota</taxon>
        <taxon>Alphaproteobacteria</taxon>
        <taxon>Rhodobacterales</taxon>
        <taxon>Roseobacteraceae</taxon>
        <taxon>Dinoroseobacter</taxon>
    </lineage>
</organism>
<keyword evidence="3" id="KW-1185">Reference proteome</keyword>
<evidence type="ECO:0000313" key="3">
    <source>
        <dbReference type="Proteomes" id="UP000006833"/>
    </source>
</evidence>
<feature type="compositionally biased region" description="Basic residues" evidence="1">
    <location>
        <begin position="1"/>
        <end position="14"/>
    </location>
</feature>
<accession>A8LS01</accession>
<dbReference type="KEGG" id="dsh:Dshi_0965"/>
<dbReference type="AlphaFoldDB" id="A8LS01"/>